<dbReference type="Pfam" id="PF16573">
    <property type="entry name" value="CLP1_N"/>
    <property type="match status" value="1"/>
</dbReference>
<dbReference type="InterPro" id="IPR045116">
    <property type="entry name" value="Clp1/Grc3"/>
</dbReference>
<name>A0A445BDR9_ARAHY</name>
<dbReference type="InterPro" id="IPR027417">
    <property type="entry name" value="P-loop_NTPase"/>
</dbReference>
<gene>
    <name evidence="5" type="ORF">Ahy_A09g041778</name>
</gene>
<comment type="caution">
    <text evidence="5">The sequence shown here is derived from an EMBL/GenBank/DDBJ whole genome shotgun (WGS) entry which is preliminary data.</text>
</comment>
<evidence type="ECO:0000259" key="4">
    <source>
        <dbReference type="Pfam" id="PF16575"/>
    </source>
</evidence>
<dbReference type="Gene3D" id="2.60.120.1030">
    <property type="entry name" value="Clp1, DNA binding domain"/>
    <property type="match status" value="1"/>
</dbReference>
<proteinExistence type="predicted"/>
<feature type="domain" description="Clp1 P-loop" evidence="4">
    <location>
        <begin position="71"/>
        <end position="228"/>
    </location>
</feature>
<dbReference type="InterPro" id="IPR032319">
    <property type="entry name" value="CLP1_P"/>
</dbReference>
<evidence type="ECO:0000256" key="2">
    <source>
        <dbReference type="ARBA" id="ARBA00022840"/>
    </source>
</evidence>
<accession>A0A445BDR9</accession>
<protein>
    <submittedName>
        <fullName evidence="5">Uncharacterized protein</fullName>
    </submittedName>
</protein>
<dbReference type="Pfam" id="PF16575">
    <property type="entry name" value="CLP1_P"/>
    <property type="match status" value="1"/>
</dbReference>
<evidence type="ECO:0000259" key="3">
    <source>
        <dbReference type="Pfam" id="PF16573"/>
    </source>
</evidence>
<dbReference type="InterPro" id="IPR032324">
    <property type="entry name" value="Clp1_N"/>
</dbReference>
<dbReference type="PANTHER" id="PTHR12755">
    <property type="entry name" value="CLEAVAGE/POLYADENYLATION FACTOR IA SUBUNIT CLP1P"/>
    <property type="match status" value="1"/>
</dbReference>
<evidence type="ECO:0000313" key="5">
    <source>
        <dbReference type="EMBL" id="RYR36823.1"/>
    </source>
</evidence>
<dbReference type="STRING" id="3818.A0A445BDR9"/>
<dbReference type="EMBL" id="SDMP01000009">
    <property type="protein sequence ID" value="RYR36823.1"/>
    <property type="molecule type" value="Genomic_DNA"/>
</dbReference>
<evidence type="ECO:0000313" key="6">
    <source>
        <dbReference type="Proteomes" id="UP000289738"/>
    </source>
</evidence>
<keyword evidence="2" id="KW-0067">ATP-binding</keyword>
<dbReference type="GO" id="GO:0051731">
    <property type="term" value="F:polynucleotide 5'-hydroxyl-kinase activity"/>
    <property type="evidence" value="ECO:0007669"/>
    <property type="project" value="InterPro"/>
</dbReference>
<evidence type="ECO:0000256" key="1">
    <source>
        <dbReference type="ARBA" id="ARBA00022741"/>
    </source>
</evidence>
<dbReference type="GO" id="GO:0006388">
    <property type="term" value="P:tRNA splicing, via endonucleolytic cleavage and ligation"/>
    <property type="evidence" value="ECO:0007669"/>
    <property type="project" value="TreeGrafter"/>
</dbReference>
<dbReference type="PANTHER" id="PTHR12755:SF6">
    <property type="entry name" value="POLYRIBONUCLEOTIDE 5'-HYDROXYL-KINASE CLP1"/>
    <property type="match status" value="1"/>
</dbReference>
<dbReference type="InterPro" id="IPR038239">
    <property type="entry name" value="Clp1_N_sf"/>
</dbReference>
<dbReference type="AlphaFoldDB" id="A0A445BDR9"/>
<sequence>MVFSLVFPNEIWLNFPPRLKFAVFTWYGATIEMEGTTETDYTAGETPMVSYGSMHAILEARRTRAKASPSGDSESSQSTLSWMLLSWAAKQGLKPTFIDLDIGQGSITIPGCIAATPIEMPIDPVEGITLDMPLVYFFGHTTPRNFGGGGVWMLERRFAGNAEFRASGMVINTMGWIEGVGYDLLSHAFRTLKANVVLVLGQLLRDVLKGEPKVDVKLQRSGGIVSRNIIELLKRW</sequence>
<reference evidence="5 6" key="1">
    <citation type="submission" date="2019-01" db="EMBL/GenBank/DDBJ databases">
        <title>Sequencing of cultivated peanut Arachis hypogaea provides insights into genome evolution and oil improvement.</title>
        <authorList>
            <person name="Chen X."/>
        </authorList>
    </citation>
    <scope>NUCLEOTIDE SEQUENCE [LARGE SCALE GENOMIC DNA]</scope>
    <source>
        <strain evidence="6">cv. Fuhuasheng</strain>
        <tissue evidence="5">Leaves</tissue>
    </source>
</reference>
<organism evidence="5 6">
    <name type="scientific">Arachis hypogaea</name>
    <name type="common">Peanut</name>
    <dbReference type="NCBI Taxonomy" id="3818"/>
    <lineage>
        <taxon>Eukaryota</taxon>
        <taxon>Viridiplantae</taxon>
        <taxon>Streptophyta</taxon>
        <taxon>Embryophyta</taxon>
        <taxon>Tracheophyta</taxon>
        <taxon>Spermatophyta</taxon>
        <taxon>Magnoliopsida</taxon>
        <taxon>eudicotyledons</taxon>
        <taxon>Gunneridae</taxon>
        <taxon>Pentapetalae</taxon>
        <taxon>rosids</taxon>
        <taxon>fabids</taxon>
        <taxon>Fabales</taxon>
        <taxon>Fabaceae</taxon>
        <taxon>Papilionoideae</taxon>
        <taxon>50 kb inversion clade</taxon>
        <taxon>dalbergioids sensu lato</taxon>
        <taxon>Dalbergieae</taxon>
        <taxon>Pterocarpus clade</taxon>
        <taxon>Arachis</taxon>
    </lineage>
</organism>
<keyword evidence="6" id="KW-1185">Reference proteome</keyword>
<dbReference type="Gene3D" id="3.40.50.300">
    <property type="entry name" value="P-loop containing nucleotide triphosphate hydrolases"/>
    <property type="match status" value="1"/>
</dbReference>
<dbReference type="GO" id="GO:0005634">
    <property type="term" value="C:nucleus"/>
    <property type="evidence" value="ECO:0007669"/>
    <property type="project" value="TreeGrafter"/>
</dbReference>
<keyword evidence="1" id="KW-0547">Nucleotide-binding</keyword>
<feature type="domain" description="Clp1 N-terminal" evidence="3">
    <location>
        <begin position="8"/>
        <end position="65"/>
    </location>
</feature>
<dbReference type="Proteomes" id="UP000289738">
    <property type="component" value="Chromosome A09"/>
</dbReference>
<dbReference type="GO" id="GO:0005524">
    <property type="term" value="F:ATP binding"/>
    <property type="evidence" value="ECO:0007669"/>
    <property type="project" value="UniProtKB-KW"/>
</dbReference>